<name>A0ABX0RNZ9_9GAMM</name>
<proteinExistence type="inferred from homology"/>
<dbReference type="Gene3D" id="2.30.30.110">
    <property type="match status" value="1"/>
</dbReference>
<accession>A0ABX0RNZ9</accession>
<gene>
    <name evidence="9" type="ORF">F3J37_01710</name>
</gene>
<dbReference type="Pfam" id="PF01845">
    <property type="entry name" value="CcdB"/>
    <property type="match status" value="1"/>
</dbReference>
<dbReference type="EMBL" id="VWXC01000001">
    <property type="protein sequence ID" value="NIG17395.1"/>
    <property type="molecule type" value="Genomic_DNA"/>
</dbReference>
<sequence length="100" mass="11404">MQYDVFIYNNAEVKFVVDVQSDIIDIPGFKMVAPLYPAEQFSGNVNQILMPKLFVNDEYYRMKISEMASVRENLLGEKVVSLSSSSDVINNAINMLFWGI</sequence>
<evidence type="ECO:0000256" key="8">
    <source>
        <dbReference type="ARBA" id="ARBA00033135"/>
    </source>
</evidence>
<reference evidence="9 10" key="1">
    <citation type="journal article" date="2019" name="bioRxiv">
        <title>Bacteria contribute to plant secondary compound degradation in a generalist herbivore system.</title>
        <authorList>
            <person name="Francoeur C.B."/>
            <person name="Khadempour L."/>
            <person name="Moreira-Soto R.D."/>
            <person name="Gotting K."/>
            <person name="Book A.J."/>
            <person name="Pinto-Tomas A.A."/>
            <person name="Keefover-Ring K."/>
            <person name="Currie C.R."/>
        </authorList>
    </citation>
    <scope>NUCLEOTIDE SEQUENCE [LARGE SCALE GENOMIC DNA]</scope>
    <source>
        <strain evidence="9">Al-1710</strain>
    </source>
</reference>
<keyword evidence="10" id="KW-1185">Reference proteome</keyword>
<dbReference type="InterPro" id="IPR011067">
    <property type="entry name" value="Plasmid_toxin/cell-grow_inhib"/>
</dbReference>
<evidence type="ECO:0000256" key="4">
    <source>
        <dbReference type="ARBA" id="ARBA00022649"/>
    </source>
</evidence>
<evidence type="ECO:0000313" key="10">
    <source>
        <dbReference type="Proteomes" id="UP001515780"/>
    </source>
</evidence>
<evidence type="ECO:0000256" key="5">
    <source>
        <dbReference type="ARBA" id="ARBA00023015"/>
    </source>
</evidence>
<protein>
    <recommendedName>
        <fullName evidence="2">Toxin CcdB</fullName>
    </recommendedName>
    <alternativeName>
        <fullName evidence="8">Cytotoxic protein CcdB</fullName>
    </alternativeName>
    <alternativeName>
        <fullName evidence="7">Protein LetD</fullName>
    </alternativeName>
</protein>
<dbReference type="Proteomes" id="UP001515780">
    <property type="component" value="Unassembled WGS sequence"/>
</dbReference>
<dbReference type="RefSeq" id="WP_166718770.1">
    <property type="nucleotide sequence ID" value="NZ_VWXC01000001.1"/>
</dbReference>
<organism evidence="9 10">
    <name type="scientific">Candidatus Pantoea communis</name>
    <dbReference type="NCBI Taxonomy" id="2608354"/>
    <lineage>
        <taxon>Bacteria</taxon>
        <taxon>Pseudomonadati</taxon>
        <taxon>Pseudomonadota</taxon>
        <taxon>Gammaproteobacteria</taxon>
        <taxon>Enterobacterales</taxon>
        <taxon>Erwiniaceae</taxon>
        <taxon>Pantoea</taxon>
    </lineage>
</organism>
<evidence type="ECO:0000256" key="6">
    <source>
        <dbReference type="ARBA" id="ARBA00023163"/>
    </source>
</evidence>
<evidence type="ECO:0000313" key="9">
    <source>
        <dbReference type="EMBL" id="NIG17395.1"/>
    </source>
</evidence>
<evidence type="ECO:0000256" key="1">
    <source>
        <dbReference type="ARBA" id="ARBA00005230"/>
    </source>
</evidence>
<dbReference type="SUPFAM" id="SSF50118">
    <property type="entry name" value="Cell growth inhibitor/plasmid maintenance toxic component"/>
    <property type="match status" value="1"/>
</dbReference>
<keyword evidence="6" id="KW-0804">Transcription</keyword>
<evidence type="ECO:0000256" key="3">
    <source>
        <dbReference type="ARBA" id="ARBA00022491"/>
    </source>
</evidence>
<dbReference type="InterPro" id="IPR002712">
    <property type="entry name" value="CcdB"/>
</dbReference>
<evidence type="ECO:0000256" key="2">
    <source>
        <dbReference type="ARBA" id="ARBA00015075"/>
    </source>
</evidence>
<comment type="caution">
    <text evidence="9">The sequence shown here is derived from an EMBL/GenBank/DDBJ whole genome shotgun (WGS) entry which is preliminary data.</text>
</comment>
<evidence type="ECO:0000256" key="7">
    <source>
        <dbReference type="ARBA" id="ARBA00029628"/>
    </source>
</evidence>
<keyword evidence="3" id="KW-0678">Repressor</keyword>
<keyword evidence="4" id="KW-1277">Toxin-antitoxin system</keyword>
<keyword evidence="5" id="KW-0805">Transcription regulation</keyword>
<comment type="similarity">
    <text evidence="1">Belongs to the CcdB toxin family.</text>
</comment>